<keyword evidence="2" id="KW-1185">Reference proteome</keyword>
<evidence type="ECO:0000313" key="1">
    <source>
        <dbReference type="EMBL" id="QAA32115.1"/>
    </source>
</evidence>
<protein>
    <submittedName>
        <fullName evidence="1">Uncharacterized protein</fullName>
    </submittedName>
</protein>
<reference evidence="1 2" key="1">
    <citation type="submission" date="2018-01" db="EMBL/GenBank/DDBJ databases">
        <title>Genome Sequencing and Assembly of Anaerobacter polyendosporus strain CT4.</title>
        <authorList>
            <person name="Tachaapaikoon C."/>
            <person name="Sutheeworapong S."/>
            <person name="Jenjaroenpun P."/>
            <person name="Wongsurawat T."/>
            <person name="Nookeaw I."/>
            <person name="Cheawchanlertfa P."/>
            <person name="Kosugi A."/>
            <person name="Cheevadhanarak S."/>
            <person name="Ratanakhanokchai K."/>
        </authorList>
    </citation>
    <scope>NUCLEOTIDE SEQUENCE [LARGE SCALE GENOMIC DNA]</scope>
    <source>
        <strain evidence="1 2">CT4</strain>
    </source>
</reference>
<dbReference type="EMBL" id="CP025746">
    <property type="protein sequence ID" value="QAA32115.1"/>
    <property type="molecule type" value="Genomic_DNA"/>
</dbReference>
<dbReference type="Proteomes" id="UP000286268">
    <property type="component" value="Chromosome"/>
</dbReference>
<dbReference type="RefSeq" id="WP_128212906.1">
    <property type="nucleotide sequence ID" value="NZ_CP025746.1"/>
</dbReference>
<organism evidence="1 2">
    <name type="scientific">Clostridium manihotivorum</name>
    <dbReference type="NCBI Taxonomy" id="2320868"/>
    <lineage>
        <taxon>Bacteria</taxon>
        <taxon>Bacillati</taxon>
        <taxon>Bacillota</taxon>
        <taxon>Clostridia</taxon>
        <taxon>Eubacteriales</taxon>
        <taxon>Clostridiaceae</taxon>
        <taxon>Clostridium</taxon>
    </lineage>
</organism>
<dbReference type="AlphaFoldDB" id="A0A3R5U8T6"/>
<accession>A0A3R5U8T6</accession>
<proteinExistence type="predicted"/>
<gene>
    <name evidence="1" type="ORF">C1I91_10875</name>
</gene>
<sequence>MSLYKLPLGIRIPTNDEYPNEYDVKSINTARDTANITEGFKIAKVSDQNFTYFAEVNLDVDKIWDVFSHLANNLIDHIAYGILGFKDEEPLLSNFAEKQAIINIFEEYKFELTNDGYLEFGIAYYDNSTLNEIYISSFKYMRIWTTKKEPLIKCLNNFGIIESDNLQFIDSFPVVSEALSADSSNGIRHYSEVISCIEEEFNKL</sequence>
<dbReference type="KEGG" id="cmah:C1I91_10875"/>
<dbReference type="OrthoDB" id="1901735at2"/>
<evidence type="ECO:0000313" key="2">
    <source>
        <dbReference type="Proteomes" id="UP000286268"/>
    </source>
</evidence>
<name>A0A3R5U8T6_9CLOT</name>